<dbReference type="EMBL" id="JAHBFI010000001">
    <property type="protein sequence ID" value="MBZ5961658.1"/>
    <property type="molecule type" value="Genomic_DNA"/>
</dbReference>
<dbReference type="InterPro" id="IPR018079">
    <property type="entry name" value="Ribosomal_uS4_CS"/>
</dbReference>
<dbReference type="GO" id="GO:0015935">
    <property type="term" value="C:small ribosomal subunit"/>
    <property type="evidence" value="ECO:0007669"/>
    <property type="project" value="InterPro"/>
</dbReference>
<dbReference type="CDD" id="cd00165">
    <property type="entry name" value="S4"/>
    <property type="match status" value="1"/>
</dbReference>
<evidence type="ECO:0000313" key="13">
    <source>
        <dbReference type="Proteomes" id="UP000199271"/>
    </source>
</evidence>
<dbReference type="Proteomes" id="UP000752647">
    <property type="component" value="Unassembled WGS sequence"/>
</dbReference>
<feature type="domain" description="Small ribosomal subunit protein uS4 N-terminal" evidence="10">
    <location>
        <begin position="3"/>
        <end position="92"/>
    </location>
</feature>
<comment type="caution">
    <text evidence="12">The sequence shown here is derived from an EMBL/GenBank/DDBJ whole genome shotgun (WGS) entry which is preliminary data.</text>
</comment>
<dbReference type="InterPro" id="IPR036986">
    <property type="entry name" value="S4_RNA-bd_sf"/>
</dbReference>
<dbReference type="EMBL" id="FBSY01000017">
    <property type="protein sequence ID" value="CUW16763.1"/>
    <property type="molecule type" value="Genomic_DNA"/>
</dbReference>
<reference evidence="11 13" key="1">
    <citation type="submission" date="2015-12" db="EMBL/GenBank/DDBJ databases">
        <authorList>
            <person name="Andreevskaya M."/>
        </authorList>
    </citation>
    <scope>NUCLEOTIDE SEQUENCE [LARGE SCALE GENOMIC DNA]</scope>
    <source>
        <strain evidence="11 13">C122c</strain>
    </source>
</reference>
<dbReference type="GO" id="GO:0042274">
    <property type="term" value="P:ribosomal small subunit biogenesis"/>
    <property type="evidence" value="ECO:0007669"/>
    <property type="project" value="TreeGrafter"/>
</dbReference>
<keyword evidence="4 7" id="KW-0689">Ribosomal protein</keyword>
<dbReference type="PROSITE" id="PS50889">
    <property type="entry name" value="S4"/>
    <property type="match status" value="1"/>
</dbReference>
<dbReference type="InterPro" id="IPR022801">
    <property type="entry name" value="Ribosomal_uS4"/>
</dbReference>
<dbReference type="Gene3D" id="1.10.1050.10">
    <property type="entry name" value="Ribosomal Protein S4 Delta 41, Chain A, domain 1"/>
    <property type="match status" value="1"/>
</dbReference>
<comment type="function">
    <text evidence="7">With S5 and S12 plays an important role in translational accuracy.</text>
</comment>
<dbReference type="HAMAP" id="MF_01306_B">
    <property type="entry name" value="Ribosomal_uS4_B"/>
    <property type="match status" value="1"/>
</dbReference>
<dbReference type="PANTHER" id="PTHR11831:SF4">
    <property type="entry name" value="SMALL RIBOSOMAL SUBUNIT PROTEIN US4M"/>
    <property type="match status" value="1"/>
</dbReference>
<evidence type="ECO:0000313" key="14">
    <source>
        <dbReference type="Proteomes" id="UP000752647"/>
    </source>
</evidence>
<dbReference type="PROSITE" id="PS00632">
    <property type="entry name" value="RIBOSOMAL_S4"/>
    <property type="match status" value="1"/>
</dbReference>
<evidence type="ECO:0000256" key="1">
    <source>
        <dbReference type="ARBA" id="ARBA00007465"/>
    </source>
</evidence>
<reference evidence="12" key="2">
    <citation type="submission" date="2021-05" db="EMBL/GenBank/DDBJ databases">
        <title>Pangenome of Leuconostoc gelidum warrants species status for Leuconostoc gelidum subsp. gasicomitatum.</title>
        <authorList>
            <person name="Johansson P."/>
            <person name="Sade E."/>
            <person name="Hultman J."/>
            <person name="Auvinen P."/>
            <person name="Bjorkroth J."/>
        </authorList>
    </citation>
    <scope>NUCLEOTIDE SEQUENCE</scope>
    <source>
        <strain evidence="12">A.21.4</strain>
    </source>
</reference>
<gene>
    <name evidence="7 12" type="primary">rpsD</name>
    <name evidence="11" type="ORF">C122C_1529</name>
    <name evidence="12" type="ORF">KIJ12_00495</name>
</gene>
<dbReference type="Gene3D" id="3.10.290.10">
    <property type="entry name" value="RNA-binding S4 domain"/>
    <property type="match status" value="1"/>
</dbReference>
<dbReference type="PANTHER" id="PTHR11831">
    <property type="entry name" value="30S 40S RIBOSOMAL PROTEIN"/>
    <property type="match status" value="1"/>
</dbReference>
<organism evidence="12 14">
    <name type="scientific">Leuconostoc gasicomitatum</name>
    <dbReference type="NCBI Taxonomy" id="115778"/>
    <lineage>
        <taxon>Bacteria</taxon>
        <taxon>Bacillati</taxon>
        <taxon>Bacillota</taxon>
        <taxon>Bacilli</taxon>
        <taxon>Lactobacillales</taxon>
        <taxon>Lactobacillaceae</taxon>
        <taxon>Leuconostoc</taxon>
        <taxon>Leuconostoc gelidum group</taxon>
    </lineage>
</organism>
<keyword evidence="13" id="KW-1185">Reference proteome</keyword>
<evidence type="ECO:0000256" key="4">
    <source>
        <dbReference type="ARBA" id="ARBA00022980"/>
    </source>
</evidence>
<dbReference type="InterPro" id="IPR002942">
    <property type="entry name" value="S4_RNA-bd"/>
</dbReference>
<dbReference type="GO" id="GO:0019843">
    <property type="term" value="F:rRNA binding"/>
    <property type="evidence" value="ECO:0007669"/>
    <property type="project" value="UniProtKB-UniRule"/>
</dbReference>
<sequence length="203" mass="22966">MSRYTGPKWRISRRLGVSLSGTGKELSRRAYAPGDHGAGRRAKISEYGTQLREKQKLRFTYGLTERQFHSLFNKAGKIRKGTHGTNFMILLEQRLDSLVYRLGLATTRQQARQLVNHGHIMVDSKRVDIPSFSVTPGQVISVRDKSKTIVPIQVAVESVVGHPQFVSFDAEKLEGSLVRLPEREELDADINESLIVEYYNRLG</sequence>
<evidence type="ECO:0000256" key="2">
    <source>
        <dbReference type="ARBA" id="ARBA00022730"/>
    </source>
</evidence>
<dbReference type="NCBIfam" id="TIGR01017">
    <property type="entry name" value="rpsD_bact"/>
    <property type="match status" value="1"/>
</dbReference>
<comment type="similarity">
    <text evidence="1 7 8">Belongs to the universal ribosomal protein uS4 family.</text>
</comment>
<keyword evidence="2 7" id="KW-0699">rRNA-binding</keyword>
<dbReference type="SUPFAM" id="SSF55174">
    <property type="entry name" value="Alpha-L RNA-binding motif"/>
    <property type="match status" value="1"/>
</dbReference>
<keyword evidence="5 7" id="KW-0687">Ribonucleoprotein</keyword>
<evidence type="ECO:0000313" key="12">
    <source>
        <dbReference type="EMBL" id="MBZ5961658.1"/>
    </source>
</evidence>
<name>A0A9Q3SW47_9LACO</name>
<dbReference type="NCBIfam" id="NF003717">
    <property type="entry name" value="PRK05327.1"/>
    <property type="match status" value="1"/>
</dbReference>
<dbReference type="FunFam" id="3.10.290.10:FF:000001">
    <property type="entry name" value="30S ribosomal protein S4"/>
    <property type="match status" value="1"/>
</dbReference>
<evidence type="ECO:0000313" key="11">
    <source>
        <dbReference type="EMBL" id="CUW16763.1"/>
    </source>
</evidence>
<evidence type="ECO:0000259" key="9">
    <source>
        <dbReference type="SMART" id="SM00363"/>
    </source>
</evidence>
<dbReference type="SMART" id="SM00363">
    <property type="entry name" value="S4"/>
    <property type="match status" value="1"/>
</dbReference>
<evidence type="ECO:0000259" key="10">
    <source>
        <dbReference type="SMART" id="SM01390"/>
    </source>
</evidence>
<evidence type="ECO:0000256" key="6">
    <source>
        <dbReference type="ARBA" id="ARBA00035254"/>
    </source>
</evidence>
<comment type="subunit">
    <text evidence="7">Part of the 30S ribosomal subunit. Contacts protein S5. The interaction surface between S4 and S5 is involved in control of translational fidelity.</text>
</comment>
<accession>A0A9Q3SW47</accession>
<dbReference type="OMA" id="QLVVELY"/>
<protein>
    <recommendedName>
        <fullName evidence="6 7">Small ribosomal subunit protein uS4</fullName>
    </recommendedName>
</protein>
<dbReference type="GO" id="GO:0003735">
    <property type="term" value="F:structural constituent of ribosome"/>
    <property type="evidence" value="ECO:0007669"/>
    <property type="project" value="InterPro"/>
</dbReference>
<comment type="function">
    <text evidence="7">One of the primary rRNA binding proteins, it binds directly to 16S rRNA where it nucleates assembly of the body of the 30S subunit.</text>
</comment>
<evidence type="ECO:0000256" key="8">
    <source>
        <dbReference type="RuleBase" id="RU003699"/>
    </source>
</evidence>
<dbReference type="InterPro" id="IPR001912">
    <property type="entry name" value="Ribosomal_uS4_N"/>
</dbReference>
<keyword evidence="3 7" id="KW-0694">RNA-binding</keyword>
<evidence type="ECO:0000256" key="7">
    <source>
        <dbReference type="HAMAP-Rule" id="MF_01306"/>
    </source>
</evidence>
<dbReference type="InterPro" id="IPR005709">
    <property type="entry name" value="Ribosomal_uS4_bac-type"/>
</dbReference>
<dbReference type="Pfam" id="PF01479">
    <property type="entry name" value="S4"/>
    <property type="match status" value="1"/>
</dbReference>
<dbReference type="RefSeq" id="WP_010016454.1">
    <property type="nucleotide sequence ID" value="NZ_BPKT01000001.1"/>
</dbReference>
<dbReference type="GeneID" id="61037013"/>
<evidence type="ECO:0000256" key="5">
    <source>
        <dbReference type="ARBA" id="ARBA00023274"/>
    </source>
</evidence>
<evidence type="ECO:0000256" key="3">
    <source>
        <dbReference type="ARBA" id="ARBA00022884"/>
    </source>
</evidence>
<dbReference type="AlphaFoldDB" id="A0A9Q3SW47"/>
<feature type="domain" description="RNA-binding S4" evidence="9">
    <location>
        <begin position="93"/>
        <end position="157"/>
    </location>
</feature>
<proteinExistence type="inferred from homology"/>
<dbReference type="SMART" id="SM01390">
    <property type="entry name" value="Ribosomal_S4"/>
    <property type="match status" value="1"/>
</dbReference>
<dbReference type="Proteomes" id="UP000199271">
    <property type="component" value="Unassembled WGS sequence"/>
</dbReference>
<dbReference type="GO" id="GO:0006412">
    <property type="term" value="P:translation"/>
    <property type="evidence" value="ECO:0007669"/>
    <property type="project" value="UniProtKB-UniRule"/>
</dbReference>
<dbReference type="Pfam" id="PF00163">
    <property type="entry name" value="Ribosomal_S4"/>
    <property type="match status" value="1"/>
</dbReference>